<evidence type="ECO:0000313" key="1">
    <source>
        <dbReference type="EMBL" id="KAF7720453.1"/>
    </source>
</evidence>
<organism evidence="1 2">
    <name type="scientific">Apophysomyces ossiformis</name>
    <dbReference type="NCBI Taxonomy" id="679940"/>
    <lineage>
        <taxon>Eukaryota</taxon>
        <taxon>Fungi</taxon>
        <taxon>Fungi incertae sedis</taxon>
        <taxon>Mucoromycota</taxon>
        <taxon>Mucoromycotina</taxon>
        <taxon>Mucoromycetes</taxon>
        <taxon>Mucorales</taxon>
        <taxon>Mucorineae</taxon>
        <taxon>Mucoraceae</taxon>
        <taxon>Apophysomyces</taxon>
    </lineage>
</organism>
<name>A0A8H7BI53_9FUNG</name>
<proteinExistence type="predicted"/>
<dbReference type="OrthoDB" id="2282763at2759"/>
<gene>
    <name evidence="1" type="ORF">EC973_008561</name>
</gene>
<comment type="caution">
    <text evidence="1">The sequence shown here is derived from an EMBL/GenBank/DDBJ whole genome shotgun (WGS) entry which is preliminary data.</text>
</comment>
<reference evidence="1" key="1">
    <citation type="submission" date="2020-01" db="EMBL/GenBank/DDBJ databases">
        <title>Genome Sequencing of Three Apophysomyces-Like Fungal Strains Confirms a Novel Fungal Genus in the Mucoromycota with divergent Burkholderia-like Endosymbiotic Bacteria.</title>
        <authorList>
            <person name="Stajich J.E."/>
            <person name="Macias A.M."/>
            <person name="Carter-House D."/>
            <person name="Lovett B."/>
            <person name="Kasson L.R."/>
            <person name="Berry K."/>
            <person name="Grigoriev I."/>
            <person name="Chang Y."/>
            <person name="Spatafora J."/>
            <person name="Kasson M.T."/>
        </authorList>
    </citation>
    <scope>NUCLEOTIDE SEQUENCE</scope>
    <source>
        <strain evidence="1">NRRL A-21654</strain>
    </source>
</reference>
<dbReference type="AlphaFoldDB" id="A0A8H7BI53"/>
<dbReference type="Proteomes" id="UP000605846">
    <property type="component" value="Unassembled WGS sequence"/>
</dbReference>
<feature type="non-terminal residue" evidence="1">
    <location>
        <position position="177"/>
    </location>
</feature>
<sequence>MVPTRTHTVPTFQRGSQRTTIDYIFITPMLRTKVNNFQQQFLPSAWTDHALLTVDIQVAKVDIGPGVWRFNPTLLSQPSFQKLLLTALDMFFLKPDNQCPVTQQWDKLKDMIKWLTTDFAKRYHSGCRNQLRLLQQQRAALLQQGELDAHHREDLIAVESRISALIQDQTEQLLLRT</sequence>
<accession>A0A8H7BI53</accession>
<protein>
    <recommendedName>
        <fullName evidence="3">Endonuclease/exonuclease/phosphatase domain-containing protein</fullName>
    </recommendedName>
</protein>
<evidence type="ECO:0008006" key="3">
    <source>
        <dbReference type="Google" id="ProtNLM"/>
    </source>
</evidence>
<evidence type="ECO:0000313" key="2">
    <source>
        <dbReference type="Proteomes" id="UP000605846"/>
    </source>
</evidence>
<dbReference type="EMBL" id="JABAYA010000742">
    <property type="protein sequence ID" value="KAF7720453.1"/>
    <property type="molecule type" value="Genomic_DNA"/>
</dbReference>
<keyword evidence="2" id="KW-1185">Reference proteome</keyword>